<dbReference type="OrthoDB" id="5408144at2759"/>
<dbReference type="eggNOG" id="ENOG502STKE">
    <property type="taxonomic scope" value="Eukaryota"/>
</dbReference>
<keyword evidence="3" id="KW-1185">Reference proteome</keyword>
<dbReference type="OMA" id="GVRQREH"/>
<feature type="compositionally biased region" description="Basic and acidic residues" evidence="1">
    <location>
        <begin position="49"/>
        <end position="58"/>
    </location>
</feature>
<reference evidence="3" key="1">
    <citation type="submission" date="2012-06" db="EMBL/GenBank/DDBJ databases">
        <title>The genome sequence of Coniosporium apollinis CBS 100218.</title>
        <authorList>
            <consortium name="The Broad Institute Genome Sequencing Platform"/>
            <person name="Cuomo C."/>
            <person name="Gorbushina A."/>
            <person name="Noack S."/>
            <person name="Walker B."/>
            <person name="Young S.K."/>
            <person name="Zeng Q."/>
            <person name="Gargeya S."/>
            <person name="Fitzgerald M."/>
            <person name="Haas B."/>
            <person name="Abouelleil A."/>
            <person name="Alvarado L."/>
            <person name="Arachchi H.M."/>
            <person name="Berlin A.M."/>
            <person name="Chapman S.B."/>
            <person name="Goldberg J."/>
            <person name="Griggs A."/>
            <person name="Gujja S."/>
            <person name="Hansen M."/>
            <person name="Howarth C."/>
            <person name="Imamovic A."/>
            <person name="Larimer J."/>
            <person name="McCowan C."/>
            <person name="Montmayeur A."/>
            <person name="Murphy C."/>
            <person name="Neiman D."/>
            <person name="Pearson M."/>
            <person name="Priest M."/>
            <person name="Roberts A."/>
            <person name="Saif S."/>
            <person name="Shea T."/>
            <person name="Sisk P."/>
            <person name="Sykes S."/>
            <person name="Wortman J."/>
            <person name="Nusbaum C."/>
            <person name="Birren B."/>
        </authorList>
    </citation>
    <scope>NUCLEOTIDE SEQUENCE [LARGE SCALE GENOMIC DNA]</scope>
    <source>
        <strain evidence="3">CBS 100218</strain>
    </source>
</reference>
<dbReference type="HOGENOM" id="CLU_1272075_0_0_1"/>
<feature type="region of interest" description="Disordered" evidence="1">
    <location>
        <begin position="1"/>
        <end position="193"/>
    </location>
</feature>
<sequence>MPFRERMKKAFKRSPSNSETSSLSKTDSGNPNVYQPGEKIPQPKYRRPVQKEHKEKLENFSFSNAWRKSSQQSGDYSPMGSRAPSRRGSLASIFGVGGRKSFQSRRGESTVEEGEGDDTDVKNVGLSNPNNHEGANAGASGAPMSLNQITNQPSGSRPQSSNANGGRTSPYQQPFTQEDLTLALKRSRLDAPT</sequence>
<evidence type="ECO:0000313" key="2">
    <source>
        <dbReference type="EMBL" id="EON62252.1"/>
    </source>
</evidence>
<evidence type="ECO:0000256" key="1">
    <source>
        <dbReference type="SAM" id="MobiDB-lite"/>
    </source>
</evidence>
<feature type="compositionally biased region" description="Basic residues" evidence="1">
    <location>
        <begin position="1"/>
        <end position="12"/>
    </location>
</feature>
<organism evidence="2 3">
    <name type="scientific">Coniosporium apollinis (strain CBS 100218)</name>
    <name type="common">Rock-inhabiting black yeast</name>
    <dbReference type="NCBI Taxonomy" id="1168221"/>
    <lineage>
        <taxon>Eukaryota</taxon>
        <taxon>Fungi</taxon>
        <taxon>Dikarya</taxon>
        <taxon>Ascomycota</taxon>
        <taxon>Pezizomycotina</taxon>
        <taxon>Dothideomycetes</taxon>
        <taxon>Dothideomycetes incertae sedis</taxon>
        <taxon>Coniosporium</taxon>
    </lineage>
</organism>
<feature type="compositionally biased region" description="Polar residues" evidence="1">
    <location>
        <begin position="145"/>
        <end position="179"/>
    </location>
</feature>
<dbReference type="RefSeq" id="XP_007777569.1">
    <property type="nucleotide sequence ID" value="XM_007779379.1"/>
</dbReference>
<gene>
    <name evidence="2" type="ORF">W97_01473</name>
</gene>
<proteinExistence type="predicted"/>
<feature type="compositionally biased region" description="Polar residues" evidence="1">
    <location>
        <begin position="14"/>
        <end position="33"/>
    </location>
</feature>
<evidence type="ECO:0000313" key="3">
    <source>
        <dbReference type="Proteomes" id="UP000016924"/>
    </source>
</evidence>
<name>R7YJZ9_CONA1</name>
<dbReference type="GeneID" id="19898784"/>
<dbReference type="AlphaFoldDB" id="R7YJZ9"/>
<dbReference type="EMBL" id="JH767558">
    <property type="protein sequence ID" value="EON62252.1"/>
    <property type="molecule type" value="Genomic_DNA"/>
</dbReference>
<protein>
    <submittedName>
        <fullName evidence="2">Uncharacterized protein</fullName>
    </submittedName>
</protein>
<feature type="compositionally biased region" description="Polar residues" evidence="1">
    <location>
        <begin position="60"/>
        <end position="75"/>
    </location>
</feature>
<accession>R7YJZ9</accession>
<dbReference type="Proteomes" id="UP000016924">
    <property type="component" value="Unassembled WGS sequence"/>
</dbReference>